<feature type="transmembrane region" description="Helical" evidence="1">
    <location>
        <begin position="21"/>
        <end position="40"/>
    </location>
</feature>
<reference evidence="2 3" key="1">
    <citation type="submission" date="2018-11" db="EMBL/GenBank/DDBJ databases">
        <title>The genome draft of YIM 96095.</title>
        <authorList>
            <person name="Tang S.-K."/>
            <person name="Chunyu W.-X."/>
            <person name="Feng Y.-Z."/>
        </authorList>
    </citation>
    <scope>NUCLEOTIDE SEQUENCE [LARGE SCALE GENOMIC DNA]</scope>
    <source>
        <strain evidence="2 3">YIM 96095</strain>
    </source>
</reference>
<dbReference type="OrthoDB" id="3436724at2"/>
<protein>
    <submittedName>
        <fullName evidence="2">Uncharacterized protein</fullName>
    </submittedName>
</protein>
<evidence type="ECO:0000256" key="1">
    <source>
        <dbReference type="SAM" id="Phobius"/>
    </source>
</evidence>
<organism evidence="2 3">
    <name type="scientific">Halostreptopolyspora alba</name>
    <dbReference type="NCBI Taxonomy" id="2487137"/>
    <lineage>
        <taxon>Bacteria</taxon>
        <taxon>Bacillati</taxon>
        <taxon>Actinomycetota</taxon>
        <taxon>Actinomycetes</taxon>
        <taxon>Streptosporangiales</taxon>
        <taxon>Nocardiopsidaceae</taxon>
        <taxon>Halostreptopolyspora</taxon>
    </lineage>
</organism>
<keyword evidence="3" id="KW-1185">Reference proteome</keyword>
<feature type="transmembrane region" description="Helical" evidence="1">
    <location>
        <begin position="76"/>
        <end position="95"/>
    </location>
</feature>
<evidence type="ECO:0000313" key="3">
    <source>
        <dbReference type="Proteomes" id="UP000269198"/>
    </source>
</evidence>
<comment type="caution">
    <text evidence="2">The sequence shown here is derived from an EMBL/GenBank/DDBJ whole genome shotgun (WGS) entry which is preliminary data.</text>
</comment>
<dbReference type="Proteomes" id="UP000269198">
    <property type="component" value="Unassembled WGS sequence"/>
</dbReference>
<feature type="transmembrane region" description="Helical" evidence="1">
    <location>
        <begin position="52"/>
        <end position="69"/>
    </location>
</feature>
<dbReference type="RefSeq" id="WP_123199597.1">
    <property type="nucleotide sequence ID" value="NZ_RJMB01000002.1"/>
</dbReference>
<name>A0A3N0EFX7_9ACTN</name>
<sequence length="137" mass="13810">MASSSGSTTTAPRRVLHPGSVGMLIGGALLIIGSITPWVSTPLGNISGMAGPGLWVLCAGTVAMAGALLPYRRVALLHALVPAVAAGGLVLWQLARFAHLSATTDSWGKMLPGIGLVIVAGGAALLLRATHRLRSTA</sequence>
<dbReference type="AlphaFoldDB" id="A0A3N0EFX7"/>
<keyword evidence="1" id="KW-0812">Transmembrane</keyword>
<proteinExistence type="predicted"/>
<keyword evidence="1" id="KW-0472">Membrane</keyword>
<accession>A0A3N0EFX7</accession>
<keyword evidence="1" id="KW-1133">Transmembrane helix</keyword>
<dbReference type="EMBL" id="RJMB01000002">
    <property type="protein sequence ID" value="RNL86768.1"/>
    <property type="molecule type" value="Genomic_DNA"/>
</dbReference>
<feature type="transmembrane region" description="Helical" evidence="1">
    <location>
        <begin position="107"/>
        <end position="127"/>
    </location>
</feature>
<evidence type="ECO:0000313" key="2">
    <source>
        <dbReference type="EMBL" id="RNL86768.1"/>
    </source>
</evidence>
<gene>
    <name evidence="2" type="ORF">EFW17_02435</name>
</gene>